<protein>
    <submittedName>
        <fullName evidence="1">Methanogenesis marker 6 protein</fullName>
    </submittedName>
</protein>
<evidence type="ECO:0000313" key="1">
    <source>
        <dbReference type="EMBL" id="HEC57816.1"/>
    </source>
</evidence>
<dbReference type="Pfam" id="PF09875">
    <property type="entry name" value="DUF2102"/>
    <property type="match status" value="1"/>
</dbReference>
<sequence length="142" mass="16227">MEEIETRVVMISPDSSITPERIRRVVTDLGLDITIKETCFGALIEGAKDQVRAAVDEIRKLDEHGIFTKVRGFPAGDPRVCRATRSGGPRPGFHQLEAEYRLLPIIRKVLDELGDDEKLISWRRKEKLPADRLREIIEVFTF</sequence>
<dbReference type="EMBL" id="DRIE01000131">
    <property type="protein sequence ID" value="HEC57816.1"/>
    <property type="molecule type" value="Genomic_DNA"/>
</dbReference>
<comment type="caution">
    <text evidence="1">The sequence shown here is derived from an EMBL/GenBank/DDBJ whole genome shotgun (WGS) entry which is preliminary data.</text>
</comment>
<name>A0A7J2S2X9_9EURY</name>
<dbReference type="NCBIfam" id="TIGR03272">
    <property type="entry name" value="methan_mark_6"/>
    <property type="match status" value="1"/>
</dbReference>
<accession>A0A7J2S2X9</accession>
<dbReference type="InterPro" id="IPR012025">
    <property type="entry name" value="Methan_mark_6"/>
</dbReference>
<dbReference type="AlphaFoldDB" id="A0A7J2S2X9"/>
<dbReference type="Proteomes" id="UP000885936">
    <property type="component" value="Unassembled WGS sequence"/>
</dbReference>
<proteinExistence type="predicted"/>
<reference evidence="1" key="1">
    <citation type="journal article" date="2020" name="mSystems">
        <title>Genome- and Community-Level Interaction Insights into Carbon Utilization and Element Cycling Functions of Hydrothermarchaeota in Hydrothermal Sediment.</title>
        <authorList>
            <person name="Zhou Z."/>
            <person name="Liu Y."/>
            <person name="Xu W."/>
            <person name="Pan J."/>
            <person name="Luo Z.H."/>
            <person name="Li M."/>
        </authorList>
    </citation>
    <scope>NUCLEOTIDE SEQUENCE [LARGE SCALE GENOMIC DNA]</scope>
    <source>
        <strain evidence="1">HyVt-386</strain>
    </source>
</reference>
<dbReference type="PIRSF" id="PIRSF005642">
    <property type="entry name" value="UCP005642"/>
    <property type="match status" value="1"/>
</dbReference>
<organism evidence="1">
    <name type="scientific">Candidatus Syntropharchaeum butanivorans</name>
    <dbReference type="NCBI Taxonomy" id="1839936"/>
    <lineage>
        <taxon>Archaea</taxon>
        <taxon>Methanobacteriati</taxon>
        <taxon>Methanobacteriota</taxon>
        <taxon>Stenosarchaea group</taxon>
        <taxon>Methanomicrobia</taxon>
        <taxon>Methanosarcinales</taxon>
        <taxon>ANME-2 cluster</taxon>
        <taxon>Candidatus Syntropharchaeum</taxon>
    </lineage>
</organism>
<gene>
    <name evidence="1" type="ORF">ENI32_08120</name>
</gene>